<dbReference type="InterPro" id="IPR036086">
    <property type="entry name" value="ParB/Sulfiredoxin_sf"/>
</dbReference>
<dbReference type="InterPro" id="IPR003115">
    <property type="entry name" value="ParB_N"/>
</dbReference>
<dbReference type="InterPro" id="IPR050336">
    <property type="entry name" value="Chromosome_partition/occlusion"/>
</dbReference>
<dbReference type="GO" id="GO:0007059">
    <property type="term" value="P:chromosome segregation"/>
    <property type="evidence" value="ECO:0007669"/>
    <property type="project" value="TreeGrafter"/>
</dbReference>
<dbReference type="OrthoDB" id="2053844at2"/>
<keyword evidence="3" id="KW-1185">Reference proteome</keyword>
<evidence type="ECO:0000313" key="2">
    <source>
        <dbReference type="EMBL" id="CUH68028.1"/>
    </source>
</evidence>
<feature type="domain" description="ParB-like N-terminal" evidence="1">
    <location>
        <begin position="10"/>
        <end position="100"/>
    </location>
</feature>
<accession>A0A0P1FJ90</accession>
<protein>
    <submittedName>
        <fullName evidence="2">ParB-like nuclease domain protein</fullName>
    </submittedName>
</protein>
<proteinExistence type="predicted"/>
<dbReference type="STRING" id="53501.SAMN04488043_104220"/>
<dbReference type="EMBL" id="CYSA01000027">
    <property type="protein sequence ID" value="CUH68028.1"/>
    <property type="molecule type" value="Genomic_DNA"/>
</dbReference>
<dbReference type="Pfam" id="PF02195">
    <property type="entry name" value="ParB_N"/>
    <property type="match status" value="1"/>
</dbReference>
<dbReference type="Gene3D" id="3.90.1530.10">
    <property type="entry name" value="Conserved hypothetical protein from pyrococcus furiosus pfu- 392566-001, ParB domain"/>
    <property type="match status" value="1"/>
</dbReference>
<dbReference type="GO" id="GO:0005694">
    <property type="term" value="C:chromosome"/>
    <property type="evidence" value="ECO:0007669"/>
    <property type="project" value="TreeGrafter"/>
</dbReference>
<organism evidence="2 3">
    <name type="scientific">Thalassovita gelatinovora</name>
    <name type="common">Thalassobius gelatinovorus</name>
    <dbReference type="NCBI Taxonomy" id="53501"/>
    <lineage>
        <taxon>Bacteria</taxon>
        <taxon>Pseudomonadati</taxon>
        <taxon>Pseudomonadota</taxon>
        <taxon>Alphaproteobacteria</taxon>
        <taxon>Rhodobacterales</taxon>
        <taxon>Roseobacteraceae</taxon>
        <taxon>Thalassovita</taxon>
    </lineage>
</organism>
<name>A0A0P1FJ90_THAGE</name>
<dbReference type="RefSeq" id="WP_058264181.1">
    <property type="nucleotide sequence ID" value="NZ_CP051181.1"/>
</dbReference>
<evidence type="ECO:0000259" key="1">
    <source>
        <dbReference type="SMART" id="SM00470"/>
    </source>
</evidence>
<dbReference type="AlphaFoldDB" id="A0A0P1FJ90"/>
<gene>
    <name evidence="2" type="ORF">TG4357_03349</name>
</gene>
<sequence length="282" mass="31011">MREPKLLQIGKVPVAGVDDSQRLRPVSEAGVESLIASVEELGVMKDPIHVRQVKSGVLVLIAGGHRLEMARRLGWEEIEAKVWTDVTDDWACLMEIDDNLAGAEMNALDTAIFLATRKRVYEKLHPETKAGLAGAAARWNASDIVSFASATAEKFGVSKRHIERLVAAGGCLGGDEIDLLRGSTRQVTLKDLTEIAKIGQDDERKQVVLRLSSGNAKSASDARKSLAKEAGTAPVKDPVEDEFQALLKRWKRASPAIRRRFVTEAYDDLSDLVSDECERRER</sequence>
<dbReference type="PANTHER" id="PTHR33375">
    <property type="entry name" value="CHROMOSOME-PARTITIONING PROTEIN PARB-RELATED"/>
    <property type="match status" value="1"/>
</dbReference>
<dbReference type="SUPFAM" id="SSF110849">
    <property type="entry name" value="ParB/Sulfiredoxin"/>
    <property type="match status" value="1"/>
</dbReference>
<dbReference type="SMART" id="SM00470">
    <property type="entry name" value="ParB"/>
    <property type="match status" value="1"/>
</dbReference>
<dbReference type="Proteomes" id="UP000051587">
    <property type="component" value="Unassembled WGS sequence"/>
</dbReference>
<dbReference type="PANTHER" id="PTHR33375:SF1">
    <property type="entry name" value="CHROMOSOME-PARTITIONING PROTEIN PARB-RELATED"/>
    <property type="match status" value="1"/>
</dbReference>
<reference evidence="2 3" key="1">
    <citation type="submission" date="2015-09" db="EMBL/GenBank/DDBJ databases">
        <authorList>
            <consortium name="Swine Surveillance"/>
        </authorList>
    </citation>
    <scope>NUCLEOTIDE SEQUENCE [LARGE SCALE GENOMIC DNA]</scope>
    <source>
        <strain evidence="2 3">CECT 4357</strain>
    </source>
</reference>
<evidence type="ECO:0000313" key="3">
    <source>
        <dbReference type="Proteomes" id="UP000051587"/>
    </source>
</evidence>